<keyword evidence="2" id="KW-1185">Reference proteome</keyword>
<accession>A0ABV6MHE1</accession>
<comment type="caution">
    <text evidence="1">The sequence shown here is derived from an EMBL/GenBank/DDBJ whole genome shotgun (WGS) entry which is preliminary data.</text>
</comment>
<evidence type="ECO:0000313" key="2">
    <source>
        <dbReference type="Proteomes" id="UP001589867"/>
    </source>
</evidence>
<gene>
    <name evidence="1" type="ORF">ACFFIA_41745</name>
</gene>
<dbReference type="EMBL" id="JBHLUH010000103">
    <property type="protein sequence ID" value="MFC0534132.1"/>
    <property type="molecule type" value="Genomic_DNA"/>
</dbReference>
<reference evidence="1 2" key="1">
    <citation type="submission" date="2024-09" db="EMBL/GenBank/DDBJ databases">
        <authorList>
            <person name="Sun Q."/>
            <person name="Mori K."/>
        </authorList>
    </citation>
    <scope>NUCLEOTIDE SEQUENCE [LARGE SCALE GENOMIC DNA]</scope>
    <source>
        <strain evidence="1 2">TBRC 3947</strain>
    </source>
</reference>
<dbReference type="RefSeq" id="WP_377262576.1">
    <property type="nucleotide sequence ID" value="NZ_JBHLUH010000103.1"/>
</dbReference>
<protein>
    <submittedName>
        <fullName evidence="1">Uncharacterized protein</fullName>
    </submittedName>
</protein>
<dbReference type="Proteomes" id="UP001589867">
    <property type="component" value="Unassembled WGS sequence"/>
</dbReference>
<name>A0ABV6MHE1_9ACTN</name>
<evidence type="ECO:0000313" key="1">
    <source>
        <dbReference type="EMBL" id="MFC0534132.1"/>
    </source>
</evidence>
<organism evidence="1 2">
    <name type="scientific">Phytohabitans kaempferiae</name>
    <dbReference type="NCBI Taxonomy" id="1620943"/>
    <lineage>
        <taxon>Bacteria</taxon>
        <taxon>Bacillati</taxon>
        <taxon>Actinomycetota</taxon>
        <taxon>Actinomycetes</taxon>
        <taxon>Micromonosporales</taxon>
        <taxon>Micromonosporaceae</taxon>
    </lineage>
</organism>
<proteinExistence type="predicted"/>
<sequence>MALYGDAALVAMMPVVARAGGLIDGGRWTRYIRHKDGDYGAWTGAAMSEIDRENPTTPF</sequence>